<evidence type="ECO:0000259" key="3">
    <source>
        <dbReference type="Pfam" id="PF24883"/>
    </source>
</evidence>
<dbReference type="PANTHER" id="PTHR10039">
    <property type="entry name" value="AMELOGENIN"/>
    <property type="match status" value="1"/>
</dbReference>
<feature type="domain" description="Nephrocystin 3-like N-terminal" evidence="3">
    <location>
        <begin position="176"/>
        <end position="265"/>
    </location>
</feature>
<evidence type="ECO:0000313" key="4">
    <source>
        <dbReference type="EMBL" id="CAB4010609.1"/>
    </source>
</evidence>
<evidence type="ECO:0000313" key="5">
    <source>
        <dbReference type="Proteomes" id="UP001152795"/>
    </source>
</evidence>
<dbReference type="AlphaFoldDB" id="A0A7D9EHC8"/>
<protein>
    <submittedName>
        <fullName evidence="4">Uncharacterized protein</fullName>
    </submittedName>
</protein>
<dbReference type="Proteomes" id="UP001152795">
    <property type="component" value="Unassembled WGS sequence"/>
</dbReference>
<dbReference type="Pfam" id="PF24883">
    <property type="entry name" value="NPHP3_N"/>
    <property type="match status" value="1"/>
</dbReference>
<proteinExistence type="predicted"/>
<dbReference type="InterPro" id="IPR056884">
    <property type="entry name" value="NPHP3-like_N"/>
</dbReference>
<accession>A0A7D9EHC8</accession>
<keyword evidence="1" id="KW-0677">Repeat</keyword>
<dbReference type="InterPro" id="IPR027417">
    <property type="entry name" value="P-loop_NTPase"/>
</dbReference>
<dbReference type="Gene3D" id="3.40.50.300">
    <property type="entry name" value="P-loop containing nucleotide triphosphate hydrolases"/>
    <property type="match status" value="1"/>
</dbReference>
<dbReference type="EMBL" id="CACRXK020006846">
    <property type="protein sequence ID" value="CAB4010609.1"/>
    <property type="molecule type" value="Genomic_DNA"/>
</dbReference>
<name>A0A7D9EHC8_PARCT</name>
<dbReference type="Pfam" id="PF18738">
    <property type="entry name" value="HEPN_DZIP3"/>
    <property type="match status" value="1"/>
</dbReference>
<dbReference type="PANTHER" id="PTHR10039:SF16">
    <property type="entry name" value="GPI INOSITOL-DEACYLASE"/>
    <property type="match status" value="1"/>
</dbReference>
<evidence type="ECO:0000259" key="2">
    <source>
        <dbReference type="Pfam" id="PF18738"/>
    </source>
</evidence>
<evidence type="ECO:0000256" key="1">
    <source>
        <dbReference type="ARBA" id="ARBA00022737"/>
    </source>
</evidence>
<reference evidence="4" key="1">
    <citation type="submission" date="2020-04" db="EMBL/GenBank/DDBJ databases">
        <authorList>
            <person name="Alioto T."/>
            <person name="Alioto T."/>
            <person name="Gomez Garrido J."/>
        </authorList>
    </citation>
    <scope>NUCLEOTIDE SEQUENCE</scope>
    <source>
        <strain evidence="4">A484AB</strain>
    </source>
</reference>
<comment type="caution">
    <text evidence="4">The sequence shown here is derived from an EMBL/GenBank/DDBJ whole genome shotgun (WGS) entry which is preliminary data.</text>
</comment>
<organism evidence="4 5">
    <name type="scientific">Paramuricea clavata</name>
    <name type="common">Red gorgonian</name>
    <name type="synonym">Violescent sea-whip</name>
    <dbReference type="NCBI Taxonomy" id="317549"/>
    <lineage>
        <taxon>Eukaryota</taxon>
        <taxon>Metazoa</taxon>
        <taxon>Cnidaria</taxon>
        <taxon>Anthozoa</taxon>
        <taxon>Octocorallia</taxon>
        <taxon>Malacalcyonacea</taxon>
        <taxon>Plexauridae</taxon>
        <taxon>Paramuricea</taxon>
    </lineage>
</organism>
<feature type="domain" description="DZIP3-like HEPN" evidence="2">
    <location>
        <begin position="1"/>
        <end position="72"/>
    </location>
</feature>
<gene>
    <name evidence="4" type="ORF">PACLA_8A052314</name>
</gene>
<keyword evidence="5" id="KW-1185">Reference proteome</keyword>
<dbReference type="InterPro" id="IPR041249">
    <property type="entry name" value="HEPN_DZIP3"/>
</dbReference>
<sequence length="274" mass="31210">MPLETDRSEEANLVRIKFYRNKILAHAPSTEVSDSQFDDLWPKISQTLQDLGIPQAENDELKTCHLSPEEENYIKILEDWKSKDDALHETLDEMNVSVTKILKTTEEIKESIPESIANQGKEIKESIANKVEESFRKILSKLPSQADADENLLTEKLCKFTFPGDIKKLIESFHPGTRKWLFTKVDNWFTEQESKVFVLTAGPGVGKSVLAAKMIELYKEKESLAACHFCKFNDSNRSNPEKMIQSLASQMCDSVKGFKEKLIRTPPNNLSNLL</sequence>
<dbReference type="OrthoDB" id="6367890at2759"/>